<accession>A0ABV5LWT2</accession>
<evidence type="ECO:0000313" key="6">
    <source>
        <dbReference type="EMBL" id="MFB9378556.1"/>
    </source>
</evidence>
<dbReference type="EMBL" id="JBHMDM010000007">
    <property type="protein sequence ID" value="MFB9378556.1"/>
    <property type="molecule type" value="Genomic_DNA"/>
</dbReference>
<evidence type="ECO:0000256" key="1">
    <source>
        <dbReference type="ARBA" id="ARBA00009902"/>
    </source>
</evidence>
<keyword evidence="7" id="KW-1185">Reference proteome</keyword>
<dbReference type="Proteomes" id="UP001589748">
    <property type="component" value="Unassembled WGS sequence"/>
</dbReference>
<proteinExistence type="inferred from homology"/>
<dbReference type="PROSITE" id="PS00609">
    <property type="entry name" value="GLYCOSYL_HYDROL_F32"/>
    <property type="match status" value="1"/>
</dbReference>
<dbReference type="InterPro" id="IPR001362">
    <property type="entry name" value="Glyco_hydro_32"/>
</dbReference>
<evidence type="ECO:0000256" key="4">
    <source>
        <dbReference type="ARBA" id="ARBA00023295"/>
    </source>
</evidence>
<protein>
    <recommendedName>
        <fullName evidence="2">beta-fructofuranosidase</fullName>
        <ecNumber evidence="2">3.2.1.26</ecNumber>
    </recommendedName>
</protein>
<dbReference type="Gene3D" id="2.115.10.20">
    <property type="entry name" value="Glycosyl hydrolase domain, family 43"/>
    <property type="match status" value="1"/>
</dbReference>
<dbReference type="PANTHER" id="PTHR43101:SF1">
    <property type="entry name" value="BETA-FRUCTOSIDASE"/>
    <property type="match status" value="1"/>
</dbReference>
<dbReference type="Pfam" id="PF00251">
    <property type="entry name" value="Glyco_hydro_32N"/>
    <property type="match status" value="1"/>
</dbReference>
<keyword evidence="3 6" id="KW-0378">Hydrolase</keyword>
<dbReference type="CDD" id="cd08996">
    <property type="entry name" value="GH32_FFase"/>
    <property type="match status" value="1"/>
</dbReference>
<dbReference type="SUPFAM" id="SSF75005">
    <property type="entry name" value="Arabinanase/levansucrase/invertase"/>
    <property type="match status" value="1"/>
</dbReference>
<evidence type="ECO:0000313" key="7">
    <source>
        <dbReference type="Proteomes" id="UP001589748"/>
    </source>
</evidence>
<dbReference type="InterPro" id="IPR023296">
    <property type="entry name" value="Glyco_hydro_beta-prop_sf"/>
</dbReference>
<name>A0ABV5LWT2_9ACTN</name>
<dbReference type="InterPro" id="IPR051214">
    <property type="entry name" value="GH32_Enzymes"/>
</dbReference>
<evidence type="ECO:0000256" key="3">
    <source>
        <dbReference type="ARBA" id="ARBA00022801"/>
    </source>
</evidence>
<organism evidence="6 7">
    <name type="scientific">Kineococcus gynurae</name>
    <dbReference type="NCBI Taxonomy" id="452979"/>
    <lineage>
        <taxon>Bacteria</taxon>
        <taxon>Bacillati</taxon>
        <taxon>Actinomycetota</taxon>
        <taxon>Actinomycetes</taxon>
        <taxon>Kineosporiales</taxon>
        <taxon>Kineosporiaceae</taxon>
        <taxon>Kineococcus</taxon>
    </lineage>
</organism>
<comment type="caution">
    <text evidence="6">The sequence shown here is derived from an EMBL/GenBank/DDBJ whole genome shotgun (WGS) entry which is preliminary data.</text>
</comment>
<dbReference type="GO" id="GO:0016787">
    <property type="term" value="F:hydrolase activity"/>
    <property type="evidence" value="ECO:0007669"/>
    <property type="project" value="UniProtKB-KW"/>
</dbReference>
<dbReference type="PANTHER" id="PTHR43101">
    <property type="entry name" value="BETA-FRUCTOSIDASE"/>
    <property type="match status" value="1"/>
</dbReference>
<dbReference type="RefSeq" id="WP_380136783.1">
    <property type="nucleotide sequence ID" value="NZ_JBHLUI010000008.1"/>
</dbReference>
<dbReference type="InterPro" id="IPR013148">
    <property type="entry name" value="Glyco_hydro_32_N"/>
</dbReference>
<comment type="similarity">
    <text evidence="1">Belongs to the glycosyl hydrolase 32 family.</text>
</comment>
<keyword evidence="4" id="KW-0326">Glycosidase</keyword>
<gene>
    <name evidence="6" type="ORF">ACFFVI_16450</name>
</gene>
<dbReference type="SMART" id="SM00640">
    <property type="entry name" value="Glyco_32"/>
    <property type="match status" value="1"/>
</dbReference>
<evidence type="ECO:0000256" key="2">
    <source>
        <dbReference type="ARBA" id="ARBA00012758"/>
    </source>
</evidence>
<reference evidence="6 7" key="1">
    <citation type="submission" date="2024-09" db="EMBL/GenBank/DDBJ databases">
        <authorList>
            <person name="Sun Q."/>
            <person name="Mori K."/>
        </authorList>
    </citation>
    <scope>NUCLEOTIDE SEQUENCE [LARGE SCALE GENOMIC DNA]</scope>
    <source>
        <strain evidence="6 7">TISTR 1856</strain>
    </source>
</reference>
<dbReference type="EC" id="3.2.1.26" evidence="2"/>
<dbReference type="InterPro" id="IPR018053">
    <property type="entry name" value="Glyco_hydro_32_AS"/>
</dbReference>
<feature type="domain" description="Glycosyl hydrolase family 32 N-terminal" evidence="5">
    <location>
        <begin position="12"/>
        <end position="316"/>
    </location>
</feature>
<evidence type="ECO:0000259" key="5">
    <source>
        <dbReference type="Pfam" id="PF00251"/>
    </source>
</evidence>
<sequence length="413" mass="44772">MTHPDPSFPALHGRPDHGWVNDPNGLAHVDGVWHVFFQHNPAAPVHADIRWGHSSSPDLLTWTTEPDALLPRPGTPDSHGCWTGCVVDDHGVPTAVYSGVSGTPGAAEVVLARSDRTLRTWVQEPTPVMGMPADPALTDVRDPFVFELDGHRYAIQGAGSKLGGARILLYGCDRLDEWEFLGDLLTDADETARRVAPAEIWECPNLVRFGEDWVLVVSLWRWTGQTHDLAGVRYLVGSLEPEGRGLRFRPRAGGEVDSGPMFYAPQLLRAEDRTLLWGWAKEEQRDPADVLAHGWSGALTFARELSLDGDVLVSSPARELTGLRRETVPSDAIARARSFEVVAEGEVSLLLDGVEVCSVPATPGSPARVLVDGSLVEVFAGPVPATLRAYPTPTSTWTLKASGPTTVHRLATP</sequence>